<feature type="region of interest" description="Disordered" evidence="1">
    <location>
        <begin position="394"/>
        <end position="417"/>
    </location>
</feature>
<evidence type="ECO:0000313" key="5">
    <source>
        <dbReference type="EMBL" id="MTS27124.1"/>
    </source>
</evidence>
<reference evidence="10 11" key="3">
    <citation type="journal article" date="2019" name="Nat. Med.">
        <title>A library of human gut bacterial isolates paired with longitudinal multiomics data enables mechanistic microbiome research.</title>
        <authorList>
            <person name="Poyet M."/>
            <person name="Groussin M."/>
            <person name="Gibbons S.M."/>
            <person name="Avila-Pacheco J."/>
            <person name="Jiang X."/>
            <person name="Kearney S.M."/>
            <person name="Perrotta A.R."/>
            <person name="Berdy B."/>
            <person name="Zhao S."/>
            <person name="Lieberman T.D."/>
            <person name="Swanson P.K."/>
            <person name="Smith M."/>
            <person name="Roesemann S."/>
            <person name="Alexander J.E."/>
            <person name="Rich S.A."/>
            <person name="Livny J."/>
            <person name="Vlamakis H."/>
            <person name="Clish C."/>
            <person name="Bullock K."/>
            <person name="Deik A."/>
            <person name="Scott J."/>
            <person name="Pierce K.A."/>
            <person name="Xavier R.J."/>
            <person name="Alm E.J."/>
        </authorList>
    </citation>
    <scope>NUCLEOTIDE SEQUENCE [LARGE SCALE GENOMIC DNA]</scope>
    <source>
        <strain evidence="5 11">BIOML-A4</strain>
        <strain evidence="6 10">BIOML-A7</strain>
    </source>
</reference>
<evidence type="ECO:0000313" key="8">
    <source>
        <dbReference type="Proteomes" id="UP000053433"/>
    </source>
</evidence>
<reference evidence="4 9" key="4">
    <citation type="submission" date="2019-08" db="EMBL/GenBank/DDBJ databases">
        <title>In-depth cultivation of the pig gut microbiome towards novel bacterial diversity and tailored functional studies.</title>
        <authorList>
            <person name="Wylensek D."/>
            <person name="Hitch T.C.A."/>
            <person name="Clavel T."/>
        </authorList>
    </citation>
    <scope>NUCLEOTIDE SEQUENCE [LARGE SCALE GENOMIC DNA]</scope>
    <source>
        <strain evidence="4 9">WCA3-601-WT-6J</strain>
    </source>
</reference>
<protein>
    <recommendedName>
        <fullName evidence="12">Ferritin-like domain-containing protein</fullName>
    </recommendedName>
</protein>
<evidence type="ECO:0000256" key="1">
    <source>
        <dbReference type="SAM" id="MobiDB-lite"/>
    </source>
</evidence>
<evidence type="ECO:0000313" key="9">
    <source>
        <dbReference type="Proteomes" id="UP000431913"/>
    </source>
</evidence>
<proteinExistence type="predicted"/>
<evidence type="ECO:0000313" key="2">
    <source>
        <dbReference type="EMBL" id="KJF39761.1"/>
    </source>
</evidence>
<dbReference type="Gene3D" id="1.20.1260.10">
    <property type="match status" value="1"/>
</dbReference>
<evidence type="ECO:0000313" key="7">
    <source>
        <dbReference type="Proteomes" id="UP000032483"/>
    </source>
</evidence>
<name>A0A0D8IZR0_9FIRM</name>
<gene>
    <name evidence="3" type="ORF">ASJ35_04165</name>
    <name evidence="4" type="ORF">FYJ76_15510</name>
    <name evidence="6" type="ORF">GMD52_07305</name>
    <name evidence="5" type="ORF">GMD59_07450</name>
    <name evidence="2" type="ORF">TQ39_10225</name>
</gene>
<feature type="compositionally biased region" description="Basic and acidic residues" evidence="1">
    <location>
        <begin position="394"/>
        <end position="408"/>
    </location>
</feature>
<dbReference type="Proteomes" id="UP000053433">
    <property type="component" value="Unassembled WGS sequence"/>
</dbReference>
<dbReference type="EMBL" id="WMZR01000007">
    <property type="protein sequence ID" value="MTS51345.1"/>
    <property type="molecule type" value="Genomic_DNA"/>
</dbReference>
<accession>A0A0W7TTF0</accession>
<organism evidence="2 7">
    <name type="scientific">Ruthenibacterium lactatiformans</name>
    <dbReference type="NCBI Taxonomy" id="1550024"/>
    <lineage>
        <taxon>Bacteria</taxon>
        <taxon>Bacillati</taxon>
        <taxon>Bacillota</taxon>
        <taxon>Clostridia</taxon>
        <taxon>Eubacteriales</taxon>
        <taxon>Oscillospiraceae</taxon>
        <taxon>Ruthenibacterium</taxon>
    </lineage>
</organism>
<dbReference type="InterPro" id="IPR009078">
    <property type="entry name" value="Ferritin-like_SF"/>
</dbReference>
<dbReference type="SUPFAM" id="SSF47240">
    <property type="entry name" value="Ferritin-like"/>
    <property type="match status" value="1"/>
</dbReference>
<dbReference type="EMBL" id="JXXK01000013">
    <property type="protein sequence ID" value="KJF39761.1"/>
    <property type="molecule type" value="Genomic_DNA"/>
</dbReference>
<dbReference type="Proteomes" id="UP000449193">
    <property type="component" value="Unassembled WGS sequence"/>
</dbReference>
<dbReference type="EMBL" id="VUNJ01000024">
    <property type="protein sequence ID" value="MST93320.1"/>
    <property type="molecule type" value="Genomic_DNA"/>
</dbReference>
<evidence type="ECO:0000313" key="4">
    <source>
        <dbReference type="EMBL" id="MST93320.1"/>
    </source>
</evidence>
<dbReference type="GeneID" id="42856958"/>
<accession>A0A0D8IZR0</accession>
<sequence length="417" mass="48976">MNPFLEKPSPVDAGLMDWSTVYARSYDKNEVDPYTKVRIILMNGTEYEAVWFSHQFHRHCPNNDLRRELALARRVEQQQQKRISCLKPIDETPLETTIGYEQLAVDLTAILAQREPDPYVVKVMQFALLEDFDHLYRYADLLDMEDGVHAERLVGSYTEIMPGRPTISEHRHPFDSVRRACSFKKAAPITKLNTSIITAAEQQTMNYYMNIAAFYKSDRGRKLYQEIGMIEEQHVTQYGALLDTKCTWLESLLMHEYTECYLYWSCFNDETDRPVKKIWEQHFHQELSHLHAAARLLQTYEKKEWRQVIPDGEFPELLKFGPQKEYIRDVLAGTVEWTADGEEFTDVRTLPADFRFFNYQRTVNARTAQVPSHAVIEDYLAEYGRDYRYEDAPHPVKALQDREKDNTRVGRTRSCTK</sequence>
<evidence type="ECO:0000313" key="3">
    <source>
        <dbReference type="EMBL" id="KUE77100.1"/>
    </source>
</evidence>
<dbReference type="Proteomes" id="UP000431913">
    <property type="component" value="Unassembled WGS sequence"/>
</dbReference>
<keyword evidence="7" id="KW-1185">Reference proteome</keyword>
<evidence type="ECO:0000313" key="6">
    <source>
        <dbReference type="EMBL" id="MTS51345.1"/>
    </source>
</evidence>
<reference evidence="2" key="1">
    <citation type="submission" date="2015-02" db="EMBL/GenBank/DDBJ databases">
        <title>A novel member of the family Ruminococcaceae isolated from human feces.</title>
        <authorList>
            <person name="Shkoporov A.N."/>
            <person name="Chaplin A.V."/>
            <person name="Motuzova O.V."/>
            <person name="Kafarskaia L.I."/>
            <person name="Khokhlova E.V."/>
            <person name="Efimov B.A."/>
        </authorList>
    </citation>
    <scope>NUCLEOTIDE SEQUENCE [LARGE SCALE GENOMIC DNA]</scope>
    <source>
        <strain evidence="2">585-1</strain>
    </source>
</reference>
<evidence type="ECO:0000313" key="10">
    <source>
        <dbReference type="Proteomes" id="UP000449193"/>
    </source>
</evidence>
<dbReference type="RefSeq" id="WP_009324521.1">
    <property type="nucleotide sequence ID" value="NZ_CAOJUJ010000016.1"/>
</dbReference>
<dbReference type="PATRIC" id="fig|1550024.3.peg.2327"/>
<reference evidence="3 8" key="2">
    <citation type="submission" date="2015-10" db="EMBL/GenBank/DDBJ databases">
        <title>A novel member of the family Ruminococcaceae isolated from human faeces.</title>
        <authorList>
            <person name="Shkoporov A.N."/>
            <person name="Chaplin A.V."/>
            <person name="Motuzova O.V."/>
            <person name="Kafarskaia L.I."/>
            <person name="Efimov B.A."/>
        </authorList>
    </citation>
    <scope>NUCLEOTIDE SEQUENCE [LARGE SCALE GENOMIC DNA]</scope>
    <source>
        <strain evidence="3 8">668</strain>
    </source>
</reference>
<comment type="caution">
    <text evidence="2">The sequence shown here is derived from an EMBL/GenBank/DDBJ whole genome shotgun (WGS) entry which is preliminary data.</text>
</comment>
<dbReference type="AlphaFoldDB" id="A0A0D8IZR0"/>
<dbReference type="Proteomes" id="UP000472755">
    <property type="component" value="Unassembled WGS sequence"/>
</dbReference>
<evidence type="ECO:0000313" key="11">
    <source>
        <dbReference type="Proteomes" id="UP000472755"/>
    </source>
</evidence>
<dbReference type="InterPro" id="IPR012347">
    <property type="entry name" value="Ferritin-like"/>
</dbReference>
<dbReference type="EMBL" id="WMZU01000009">
    <property type="protein sequence ID" value="MTS27124.1"/>
    <property type="molecule type" value="Genomic_DNA"/>
</dbReference>
<dbReference type="Proteomes" id="UP000032483">
    <property type="component" value="Unassembled WGS sequence"/>
</dbReference>
<evidence type="ECO:0008006" key="12">
    <source>
        <dbReference type="Google" id="ProtNLM"/>
    </source>
</evidence>
<dbReference type="EMBL" id="LMUA01000004">
    <property type="protein sequence ID" value="KUE77100.1"/>
    <property type="molecule type" value="Genomic_DNA"/>
</dbReference>